<keyword evidence="2 10" id="KW-0813">Transport</keyword>
<evidence type="ECO:0000256" key="7">
    <source>
        <dbReference type="ARBA" id="ARBA00023136"/>
    </source>
</evidence>
<evidence type="ECO:0000256" key="3">
    <source>
        <dbReference type="ARBA" id="ARBA00022452"/>
    </source>
</evidence>
<name>A0A975BGQ2_9BACT</name>
<keyword evidence="4 10" id="KW-0812">Transmembrane</keyword>
<keyword evidence="6" id="KW-0798">TonB box</keyword>
<keyword evidence="3 10" id="KW-1134">Transmembrane beta strand</keyword>
<evidence type="ECO:0000256" key="2">
    <source>
        <dbReference type="ARBA" id="ARBA00022448"/>
    </source>
</evidence>
<dbReference type="Gene3D" id="2.40.170.20">
    <property type="entry name" value="TonB-dependent receptor, beta-barrel domain"/>
    <property type="match status" value="1"/>
</dbReference>
<dbReference type="SUPFAM" id="SSF56935">
    <property type="entry name" value="Porins"/>
    <property type="match status" value="1"/>
</dbReference>
<evidence type="ECO:0000256" key="4">
    <source>
        <dbReference type="ARBA" id="ARBA00022692"/>
    </source>
</evidence>
<reference evidence="12" key="1">
    <citation type="journal article" date="2021" name="Microb. Physiol.">
        <title>Proteogenomic Insights into the Physiology of Marine, Sulfate-Reducing, Filamentous Desulfonema limicola and Desulfonema magnum.</title>
        <authorList>
            <person name="Schnaars V."/>
            <person name="Wohlbrand L."/>
            <person name="Scheve S."/>
            <person name="Hinrichs C."/>
            <person name="Reinhardt R."/>
            <person name="Rabus R."/>
        </authorList>
    </citation>
    <scope>NUCLEOTIDE SEQUENCE</scope>
    <source>
        <strain evidence="12">4be13</strain>
    </source>
</reference>
<dbReference type="PROSITE" id="PS52016">
    <property type="entry name" value="TONB_DEPENDENT_REC_3"/>
    <property type="match status" value="1"/>
</dbReference>
<dbReference type="KEGG" id="dmm:dnm_009690"/>
<dbReference type="Pfam" id="PF00593">
    <property type="entry name" value="TonB_dep_Rec_b-barrel"/>
    <property type="match status" value="1"/>
</dbReference>
<dbReference type="GO" id="GO:0015344">
    <property type="term" value="F:siderophore uptake transmembrane transporter activity"/>
    <property type="evidence" value="ECO:0007669"/>
    <property type="project" value="TreeGrafter"/>
</dbReference>
<evidence type="ECO:0000313" key="12">
    <source>
        <dbReference type="EMBL" id="QTA84965.1"/>
    </source>
</evidence>
<accession>A0A975BGQ2</accession>
<keyword evidence="8 12" id="KW-0675">Receptor</keyword>
<dbReference type="GO" id="GO:0009279">
    <property type="term" value="C:cell outer membrane"/>
    <property type="evidence" value="ECO:0007669"/>
    <property type="project" value="UniProtKB-SubCell"/>
</dbReference>
<dbReference type="GO" id="GO:0044718">
    <property type="term" value="P:siderophore transmembrane transport"/>
    <property type="evidence" value="ECO:0007669"/>
    <property type="project" value="TreeGrafter"/>
</dbReference>
<feature type="domain" description="TonB-dependent receptor-like beta-barrel" evidence="11">
    <location>
        <begin position="12"/>
        <end position="260"/>
    </location>
</feature>
<evidence type="ECO:0000256" key="8">
    <source>
        <dbReference type="ARBA" id="ARBA00023170"/>
    </source>
</evidence>
<protein>
    <submittedName>
        <fullName evidence="12">TonB-dependent receptor domain-containing protein</fullName>
    </submittedName>
</protein>
<dbReference type="PANTHER" id="PTHR30069:SF29">
    <property type="entry name" value="HEMOGLOBIN AND HEMOGLOBIN-HAPTOGLOBIN-BINDING PROTEIN 1-RELATED"/>
    <property type="match status" value="1"/>
</dbReference>
<keyword evidence="7 10" id="KW-0472">Membrane</keyword>
<keyword evidence="9 10" id="KW-0998">Cell outer membrane</keyword>
<evidence type="ECO:0000256" key="6">
    <source>
        <dbReference type="ARBA" id="ARBA00023077"/>
    </source>
</evidence>
<evidence type="ECO:0000256" key="5">
    <source>
        <dbReference type="ARBA" id="ARBA00022729"/>
    </source>
</evidence>
<dbReference type="PANTHER" id="PTHR30069">
    <property type="entry name" value="TONB-DEPENDENT OUTER MEMBRANE RECEPTOR"/>
    <property type="match status" value="1"/>
</dbReference>
<dbReference type="InterPro" id="IPR036942">
    <property type="entry name" value="Beta-barrel_TonB_sf"/>
</dbReference>
<dbReference type="Proteomes" id="UP000663722">
    <property type="component" value="Chromosome"/>
</dbReference>
<evidence type="ECO:0000256" key="9">
    <source>
        <dbReference type="ARBA" id="ARBA00023237"/>
    </source>
</evidence>
<sequence>MEALSEEWLLTDKKRKIFSAYFQHMYDITENFVLIGGLRYDDYNDMGNYLTPRISGVWRFSEHHILKAQYSESVRPPTFTELYSRGTSFIRGSEDLDSERIKSYETEYIWRKPGMGIRTTLFYSELEDKILYPAYADTFSSINIEYKNAQDTLKSRGAEIEFDLEMTKELQTGFNISYTDTNDGNGESIGGVSDWLANAWLICKPVQDYEFVLRYHYTGERHRDAEDPREDLKGFHVFDLTANVFNLFKSGLTLRAGVKNFFDTDIICPAPVYKDEKGITGYYYQDDFPRPGREWWMDISYEF</sequence>
<gene>
    <name evidence="12" type="ORF">dnm_009690</name>
</gene>
<dbReference type="EMBL" id="CP061800">
    <property type="protein sequence ID" value="QTA84965.1"/>
    <property type="molecule type" value="Genomic_DNA"/>
</dbReference>
<evidence type="ECO:0000313" key="13">
    <source>
        <dbReference type="Proteomes" id="UP000663722"/>
    </source>
</evidence>
<dbReference type="InterPro" id="IPR000531">
    <property type="entry name" value="Beta-barrel_TonB"/>
</dbReference>
<keyword evidence="5" id="KW-0732">Signal</keyword>
<dbReference type="AlphaFoldDB" id="A0A975BGQ2"/>
<evidence type="ECO:0000256" key="1">
    <source>
        <dbReference type="ARBA" id="ARBA00004571"/>
    </source>
</evidence>
<comment type="similarity">
    <text evidence="10">Belongs to the TonB-dependent receptor family.</text>
</comment>
<organism evidence="12 13">
    <name type="scientific">Desulfonema magnum</name>
    <dbReference type="NCBI Taxonomy" id="45655"/>
    <lineage>
        <taxon>Bacteria</taxon>
        <taxon>Pseudomonadati</taxon>
        <taxon>Thermodesulfobacteriota</taxon>
        <taxon>Desulfobacteria</taxon>
        <taxon>Desulfobacterales</taxon>
        <taxon>Desulfococcaceae</taxon>
        <taxon>Desulfonema</taxon>
    </lineage>
</organism>
<evidence type="ECO:0000256" key="10">
    <source>
        <dbReference type="PROSITE-ProRule" id="PRU01360"/>
    </source>
</evidence>
<proteinExistence type="inferred from homology"/>
<dbReference type="InterPro" id="IPR039426">
    <property type="entry name" value="TonB-dep_rcpt-like"/>
</dbReference>
<evidence type="ECO:0000259" key="11">
    <source>
        <dbReference type="Pfam" id="PF00593"/>
    </source>
</evidence>
<keyword evidence="13" id="KW-1185">Reference proteome</keyword>
<comment type="subcellular location">
    <subcellularLocation>
        <location evidence="1 10">Cell outer membrane</location>
        <topology evidence="1 10">Multi-pass membrane protein</topology>
    </subcellularLocation>
</comment>